<protein>
    <submittedName>
        <fullName evidence="1">Uncharacterized protein</fullName>
    </submittedName>
</protein>
<dbReference type="Proteomes" id="UP000320801">
    <property type="component" value="Unassembled WGS sequence"/>
</dbReference>
<reference evidence="1 2" key="1">
    <citation type="submission" date="2019-03" db="EMBL/GenBank/DDBJ databases">
        <title>Characterization of a novel Mycoplasma cynos real-time PCR assay.</title>
        <authorList>
            <person name="Tallmadge R.L."/>
            <person name="Mitchell P.K."/>
            <person name="Goodman L."/>
        </authorList>
    </citation>
    <scope>NUCLEOTIDE SEQUENCE [LARGE SCALE GENOMIC DNA]</scope>
    <source>
        <strain evidence="1 2">1642</strain>
    </source>
</reference>
<gene>
    <name evidence="1" type="ORF">E1I18_03460</name>
</gene>
<proteinExistence type="predicted"/>
<dbReference type="Pfam" id="PF15933">
    <property type="entry name" value="RnlB_antitoxin"/>
    <property type="match status" value="1"/>
</dbReference>
<name>A0A507SLY8_9BACT</name>
<dbReference type="InterPro" id="IPR031834">
    <property type="entry name" value="RnlB/LsoB_antitoxin"/>
</dbReference>
<sequence length="120" mass="13992">MKTYLINSLKKAEFDVIVTLLDYQTQISRCLKSIRMSPIETEKLLIDTILCSGMNEYRFIETTLNEDGTINLNHYNYVNVSNEVLKKANEILKYQPSSLKNSVLPESQIRKIMKNEKTER</sequence>
<dbReference type="OrthoDB" id="1699074at2"/>
<keyword evidence="2" id="KW-1185">Reference proteome</keyword>
<accession>A0A507SLY8</accession>
<dbReference type="RefSeq" id="WP_141484200.1">
    <property type="nucleotide sequence ID" value="NZ_SMDN01000021.1"/>
</dbReference>
<comment type="caution">
    <text evidence="1">The sequence shown here is derived from an EMBL/GenBank/DDBJ whole genome shotgun (WGS) entry which is preliminary data.</text>
</comment>
<organism evidence="1 2">
    <name type="scientific">Mycoplasmopsis mucosicanis</name>
    <dbReference type="NCBI Taxonomy" id="458208"/>
    <lineage>
        <taxon>Bacteria</taxon>
        <taxon>Bacillati</taxon>
        <taxon>Mycoplasmatota</taxon>
        <taxon>Mycoplasmoidales</taxon>
        <taxon>Metamycoplasmataceae</taxon>
        <taxon>Mycoplasmopsis</taxon>
    </lineage>
</organism>
<dbReference type="EMBL" id="SMDN01000021">
    <property type="protein sequence ID" value="TQC51275.1"/>
    <property type="molecule type" value="Genomic_DNA"/>
</dbReference>
<evidence type="ECO:0000313" key="1">
    <source>
        <dbReference type="EMBL" id="TQC51275.1"/>
    </source>
</evidence>
<evidence type="ECO:0000313" key="2">
    <source>
        <dbReference type="Proteomes" id="UP000320801"/>
    </source>
</evidence>
<dbReference type="AlphaFoldDB" id="A0A507SLY8"/>